<protein>
    <submittedName>
        <fullName evidence="1">Hydroxyphenylpyruvate reductase</fullName>
    </submittedName>
</protein>
<keyword evidence="2" id="KW-1185">Reference proteome</keyword>
<sequence length="130" mass="14188">MDTFVSQKTCHGYVARTHCPTAASLSFPLRFPSLFEALFPSLFEALAKDDRRSQRRTSTTIGGESKSAANIDGEPRLIFGRPEQLFGLDDVVLTPHVGSGTVETRKAMADLVIGNLEAHFSKKPLLTPVV</sequence>
<evidence type="ECO:0000313" key="2">
    <source>
        <dbReference type="Proteomes" id="UP001060215"/>
    </source>
</evidence>
<gene>
    <name evidence="1" type="ORF">LOK49_LG07G01059</name>
</gene>
<comment type="caution">
    <text evidence="1">The sequence shown here is derived from an EMBL/GenBank/DDBJ whole genome shotgun (WGS) entry which is preliminary data.</text>
</comment>
<evidence type="ECO:0000313" key="1">
    <source>
        <dbReference type="EMBL" id="KAI8008327.1"/>
    </source>
</evidence>
<proteinExistence type="predicted"/>
<organism evidence="1 2">
    <name type="scientific">Camellia lanceoleosa</name>
    <dbReference type="NCBI Taxonomy" id="1840588"/>
    <lineage>
        <taxon>Eukaryota</taxon>
        <taxon>Viridiplantae</taxon>
        <taxon>Streptophyta</taxon>
        <taxon>Embryophyta</taxon>
        <taxon>Tracheophyta</taxon>
        <taxon>Spermatophyta</taxon>
        <taxon>Magnoliopsida</taxon>
        <taxon>eudicotyledons</taxon>
        <taxon>Gunneridae</taxon>
        <taxon>Pentapetalae</taxon>
        <taxon>asterids</taxon>
        <taxon>Ericales</taxon>
        <taxon>Theaceae</taxon>
        <taxon>Camellia</taxon>
    </lineage>
</organism>
<name>A0ACC0H486_9ERIC</name>
<dbReference type="EMBL" id="CM045764">
    <property type="protein sequence ID" value="KAI8008327.1"/>
    <property type="molecule type" value="Genomic_DNA"/>
</dbReference>
<dbReference type="Proteomes" id="UP001060215">
    <property type="component" value="Chromosome 7"/>
</dbReference>
<reference evidence="1 2" key="1">
    <citation type="journal article" date="2022" name="Plant J.">
        <title>Chromosome-level genome of Camellia lanceoleosa provides a valuable resource for understanding genome evolution and self-incompatibility.</title>
        <authorList>
            <person name="Gong W."/>
            <person name="Xiao S."/>
            <person name="Wang L."/>
            <person name="Liao Z."/>
            <person name="Chang Y."/>
            <person name="Mo W."/>
            <person name="Hu G."/>
            <person name="Li W."/>
            <person name="Zhao G."/>
            <person name="Zhu H."/>
            <person name="Hu X."/>
            <person name="Ji K."/>
            <person name="Xiang X."/>
            <person name="Song Q."/>
            <person name="Yuan D."/>
            <person name="Jin S."/>
            <person name="Zhang L."/>
        </authorList>
    </citation>
    <scope>NUCLEOTIDE SEQUENCE [LARGE SCALE GENOMIC DNA]</scope>
    <source>
        <strain evidence="1">SQ_2022a</strain>
    </source>
</reference>
<accession>A0ACC0H486</accession>